<reference evidence="3" key="1">
    <citation type="submission" date="2016-11" db="EMBL/GenBank/DDBJ databases">
        <authorList>
            <person name="Varghese N."/>
            <person name="Submissions S."/>
        </authorList>
    </citation>
    <scope>NUCLEOTIDE SEQUENCE [LARGE SCALE GENOMIC DNA]</scope>
    <source>
        <strain evidence="3">DSM 44671</strain>
    </source>
</reference>
<dbReference type="STRING" id="546364.SAMN04489730_4586"/>
<accession>A0A1K1S2X9</accession>
<protein>
    <submittedName>
        <fullName evidence="2">Uncharacterized protein</fullName>
    </submittedName>
</protein>
<dbReference type="AlphaFoldDB" id="A0A1K1S2X9"/>
<dbReference type="EMBL" id="FPJG01000006">
    <property type="protein sequence ID" value="SFW78776.1"/>
    <property type="molecule type" value="Genomic_DNA"/>
</dbReference>
<evidence type="ECO:0000313" key="3">
    <source>
        <dbReference type="Proteomes" id="UP000182740"/>
    </source>
</evidence>
<organism evidence="2 3">
    <name type="scientific">Amycolatopsis australiensis</name>
    <dbReference type="NCBI Taxonomy" id="546364"/>
    <lineage>
        <taxon>Bacteria</taxon>
        <taxon>Bacillati</taxon>
        <taxon>Actinomycetota</taxon>
        <taxon>Actinomycetes</taxon>
        <taxon>Pseudonocardiales</taxon>
        <taxon>Pseudonocardiaceae</taxon>
        <taxon>Amycolatopsis</taxon>
    </lineage>
</organism>
<evidence type="ECO:0000256" key="1">
    <source>
        <dbReference type="SAM" id="MobiDB-lite"/>
    </source>
</evidence>
<dbReference type="RefSeq" id="WP_245805066.1">
    <property type="nucleotide sequence ID" value="NZ_FPJG01000006.1"/>
</dbReference>
<keyword evidence="3" id="KW-1185">Reference proteome</keyword>
<sequence>MIQLIAIPFLLLALVVSGVIGLVRLTAAKRPVPPVPYPPAGPGPTGDPWRSAGG</sequence>
<feature type="compositionally biased region" description="Pro residues" evidence="1">
    <location>
        <begin position="31"/>
        <end position="42"/>
    </location>
</feature>
<proteinExistence type="predicted"/>
<evidence type="ECO:0000313" key="2">
    <source>
        <dbReference type="EMBL" id="SFW78776.1"/>
    </source>
</evidence>
<feature type="region of interest" description="Disordered" evidence="1">
    <location>
        <begin position="30"/>
        <end position="54"/>
    </location>
</feature>
<dbReference type="Proteomes" id="UP000182740">
    <property type="component" value="Unassembled WGS sequence"/>
</dbReference>
<name>A0A1K1S2X9_9PSEU</name>
<gene>
    <name evidence="2" type="ORF">SAMN04489730_4586</name>
</gene>